<organism evidence="2 3">
    <name type="scientific">Shewanella litoralis</name>
    <dbReference type="NCBI Taxonomy" id="2282700"/>
    <lineage>
        <taxon>Bacteria</taxon>
        <taxon>Pseudomonadati</taxon>
        <taxon>Pseudomonadota</taxon>
        <taxon>Gammaproteobacteria</taxon>
        <taxon>Alteromonadales</taxon>
        <taxon>Shewanellaceae</taxon>
        <taxon>Shewanella</taxon>
    </lineage>
</organism>
<gene>
    <name evidence="2" type="ORF">GCM10009411_19090</name>
</gene>
<feature type="transmembrane region" description="Helical" evidence="1">
    <location>
        <begin position="49"/>
        <end position="70"/>
    </location>
</feature>
<evidence type="ECO:0000313" key="2">
    <source>
        <dbReference type="EMBL" id="GGQ19039.1"/>
    </source>
</evidence>
<proteinExistence type="predicted"/>
<accession>A0ABQ2RC05</accession>
<dbReference type="RefSeq" id="WP_160054223.1">
    <property type="nucleotide sequence ID" value="NZ_BMQX01000012.1"/>
</dbReference>
<protein>
    <submittedName>
        <fullName evidence="2">Uncharacterized protein</fullName>
    </submittedName>
</protein>
<feature type="transmembrane region" description="Helical" evidence="1">
    <location>
        <begin position="12"/>
        <end position="37"/>
    </location>
</feature>
<dbReference type="EMBL" id="BMQX01000012">
    <property type="protein sequence ID" value="GGQ19039.1"/>
    <property type="molecule type" value="Genomic_DNA"/>
</dbReference>
<evidence type="ECO:0000313" key="3">
    <source>
        <dbReference type="Proteomes" id="UP000619118"/>
    </source>
</evidence>
<keyword evidence="3" id="KW-1185">Reference proteome</keyword>
<name>A0ABQ2RC05_9GAMM</name>
<keyword evidence="1" id="KW-0812">Transmembrane</keyword>
<comment type="caution">
    <text evidence="2">The sequence shown here is derived from an EMBL/GenBank/DDBJ whole genome shotgun (WGS) entry which is preliminary data.</text>
</comment>
<evidence type="ECO:0000256" key="1">
    <source>
        <dbReference type="SAM" id="Phobius"/>
    </source>
</evidence>
<dbReference type="Proteomes" id="UP000619118">
    <property type="component" value="Unassembled WGS sequence"/>
</dbReference>
<keyword evidence="1" id="KW-1133">Transmembrane helix</keyword>
<sequence>MEVTKKRKNERSLIPLVIIIGLVCAPLIFILGIVVGIEIQVSSVLTADSLSSWVSAVATVAIAVLTFILAKETWYLREAQIEQVNNLRKENIRPNVSVALKHSNLSFNLMMVDVSNLGKGIARNVSFKFIDKNGNEIAKGNNIIVDAFLELHVFSNGMHSLGIRQKVDSFLFSFFDLKEDDFLTHFFTIEVSYSDVEGNIYTNELTIDFAEFKGITEIGGGDPLHKMAGDLEKLRKVIEQMTTSSKKLNVNTYTAKDRDIQTQAIKKRHAEFLQKNTK</sequence>
<keyword evidence="1" id="KW-0472">Membrane</keyword>
<reference evidence="3" key="1">
    <citation type="journal article" date="2019" name="Int. J. Syst. Evol. Microbiol.">
        <title>The Global Catalogue of Microorganisms (GCM) 10K type strain sequencing project: providing services to taxonomists for standard genome sequencing and annotation.</title>
        <authorList>
            <consortium name="The Broad Institute Genomics Platform"/>
            <consortium name="The Broad Institute Genome Sequencing Center for Infectious Disease"/>
            <person name="Wu L."/>
            <person name="Ma J."/>
        </authorList>
    </citation>
    <scope>NUCLEOTIDE SEQUENCE [LARGE SCALE GENOMIC DNA]</scope>
    <source>
        <strain evidence="3">JCM 32306</strain>
    </source>
</reference>